<keyword evidence="5" id="KW-0472">Membrane</keyword>
<keyword evidence="3" id="KW-0560">Oxidoreductase</keyword>
<dbReference type="Proteomes" id="UP000199517">
    <property type="component" value="Unassembled WGS sequence"/>
</dbReference>
<feature type="compositionally biased region" description="Low complexity" evidence="4">
    <location>
        <begin position="328"/>
        <end position="362"/>
    </location>
</feature>
<dbReference type="NCBIfam" id="TIGR03074">
    <property type="entry name" value="PQQ_membr_DH"/>
    <property type="match status" value="1"/>
</dbReference>
<dbReference type="AlphaFoldDB" id="A0A1I1Z1R1"/>
<accession>A0A1I1Z1R1</accession>
<evidence type="ECO:0000256" key="5">
    <source>
        <dbReference type="SAM" id="Phobius"/>
    </source>
</evidence>
<dbReference type="Pfam" id="PF01011">
    <property type="entry name" value="PQQ"/>
    <property type="match status" value="2"/>
</dbReference>
<dbReference type="GO" id="GO:0008876">
    <property type="term" value="F:quinoprotein glucose dehydrogenase activity"/>
    <property type="evidence" value="ECO:0007669"/>
    <property type="project" value="TreeGrafter"/>
</dbReference>
<feature type="region of interest" description="Disordered" evidence="4">
    <location>
        <begin position="328"/>
        <end position="366"/>
    </location>
</feature>
<feature type="transmembrane region" description="Helical" evidence="5">
    <location>
        <begin position="45"/>
        <end position="62"/>
    </location>
</feature>
<feature type="transmembrane region" description="Helical" evidence="5">
    <location>
        <begin position="21"/>
        <end position="39"/>
    </location>
</feature>
<dbReference type="CDD" id="cd10280">
    <property type="entry name" value="PQQ_mGDH"/>
    <property type="match status" value="1"/>
</dbReference>
<dbReference type="InterPro" id="IPR011047">
    <property type="entry name" value="Quinoprotein_ADH-like_sf"/>
</dbReference>
<dbReference type="SUPFAM" id="SSF50998">
    <property type="entry name" value="Quinoprotein alcohol dehydrogenase-like"/>
    <property type="match status" value="1"/>
</dbReference>
<evidence type="ECO:0000259" key="6">
    <source>
        <dbReference type="Pfam" id="PF01011"/>
    </source>
</evidence>
<dbReference type="GO" id="GO:0048038">
    <property type="term" value="F:quinone binding"/>
    <property type="evidence" value="ECO:0007669"/>
    <property type="project" value="InterPro"/>
</dbReference>
<evidence type="ECO:0000256" key="3">
    <source>
        <dbReference type="ARBA" id="ARBA00023002"/>
    </source>
</evidence>
<proteinExistence type="inferred from homology"/>
<feature type="transmembrane region" description="Helical" evidence="5">
    <location>
        <begin position="69"/>
        <end position="85"/>
    </location>
</feature>
<feature type="region of interest" description="Disordered" evidence="4">
    <location>
        <begin position="593"/>
        <end position="626"/>
    </location>
</feature>
<feature type="domain" description="Pyrrolo-quinoline quinone repeat" evidence="6">
    <location>
        <begin position="361"/>
        <end position="849"/>
    </location>
</feature>
<organism evidence="7 8">
    <name type="scientific">Paracidovorax konjaci</name>
    <dbReference type="NCBI Taxonomy" id="32040"/>
    <lineage>
        <taxon>Bacteria</taxon>
        <taxon>Pseudomonadati</taxon>
        <taxon>Pseudomonadota</taxon>
        <taxon>Betaproteobacteria</taxon>
        <taxon>Burkholderiales</taxon>
        <taxon>Comamonadaceae</taxon>
        <taxon>Paracidovorax</taxon>
    </lineage>
</organism>
<keyword evidence="8" id="KW-1185">Reference proteome</keyword>
<sequence length="876" mass="93069">MAGWGMDTKDNNMAGLARATGALFGILGVAVAAAGGWLVSLGGSPYYLVAGLALLATGVLLARRSAAALWLYAALLLGSTAWAVWEIGVDWWPLAARLDVLFVLGFWLATPWMRRSLLRGAVAPVAGTASLPASPAAPAMTVAATRLRMPRVALGLALLVSAAVAVASWFTAPHELAGRLGTEPVAGAAQAAPSLPDGEWHAYGRTGYGQRFSPLAQITPANASQLQMAWEYRTGDLRGKDGDPEETTYEVTPLKIGNRLFLCTPHQSVIALDATTGKQLWRYDPEIENKLALQHLTCRGLSYQPPRDPVADASPAALGAVAGIAAGGERAEPAQHASPTTTQPAAPAEQAAAQRQPPIAAQRGPKDPACRAKLFMPTADGRVIALNPDSGAVCTNFGGGTGQIDLWQRMPNLRPGAYYSTSPVVVTQRLVIVGGTVLDNASVKEQSGVIRAFDIDTGALVWNWDSGNPDDTAPLPPGRTYMPNSPNSWSISSVDEALGMVYVPMGNQPPDQWGGNRSPAVERYSSSVVALDLDSGRVRWHFQTVHHDLWDYDVPSQPTLIDLQVGGQTVPALVQPTKQGELFVLDRRTGTPVLPVQEHPAPQGAARGDRTAPTQPKSALSFDPPPLRERDMWGGTMFDQLACRIAFHRLRYEGRFTPPSEQGSIVYPGNFGVFNWGGIAVDPQRQVAFTTPTYLAFVSKLVPRKDDTSLMVQEGGPPKGSLPALNENFGAPFAASMKPFMSPVGLPCQAPPWGYVAGVDLRTGEVAWKHRNGTVRDLSPLPLPFRMGVPGIGGPMLTGGGVAFYSGALDNYVRAYDLADGRMLWQDRLPAGGQATPMSYTGEDGRQYVVVVAGGHGSTGTKPGDSVRAYAVPAQK</sequence>
<keyword evidence="5" id="KW-1133">Transmembrane helix</keyword>
<keyword evidence="5" id="KW-0812">Transmembrane</keyword>
<evidence type="ECO:0000313" key="8">
    <source>
        <dbReference type="Proteomes" id="UP000199517"/>
    </source>
</evidence>
<dbReference type="GO" id="GO:0016020">
    <property type="term" value="C:membrane"/>
    <property type="evidence" value="ECO:0007669"/>
    <property type="project" value="InterPro"/>
</dbReference>
<gene>
    <name evidence="7" type="ORF">SAMN04489710_12232</name>
</gene>
<name>A0A1I1Z1R1_9BURK</name>
<dbReference type="EMBL" id="FOMQ01000022">
    <property type="protein sequence ID" value="SFE25671.1"/>
    <property type="molecule type" value="Genomic_DNA"/>
</dbReference>
<reference evidence="8" key="1">
    <citation type="submission" date="2016-10" db="EMBL/GenBank/DDBJ databases">
        <authorList>
            <person name="Varghese N."/>
            <person name="Submissions S."/>
        </authorList>
    </citation>
    <scope>NUCLEOTIDE SEQUENCE [LARGE SCALE GENOMIC DNA]</scope>
    <source>
        <strain evidence="8">DSM 7481</strain>
    </source>
</reference>
<dbReference type="PANTHER" id="PTHR32303:SF4">
    <property type="entry name" value="QUINOPROTEIN GLUCOSE DEHYDROGENASE"/>
    <property type="match status" value="1"/>
</dbReference>
<dbReference type="InterPro" id="IPR017511">
    <property type="entry name" value="PQQ_mDH"/>
</dbReference>
<feature type="transmembrane region" description="Helical" evidence="5">
    <location>
        <begin position="152"/>
        <end position="170"/>
    </location>
</feature>
<dbReference type="PANTHER" id="PTHR32303">
    <property type="entry name" value="QUINOPROTEIN ALCOHOL DEHYDROGENASE (CYTOCHROME C)"/>
    <property type="match status" value="1"/>
</dbReference>
<dbReference type="SMART" id="SM00564">
    <property type="entry name" value="PQQ"/>
    <property type="match status" value="6"/>
</dbReference>
<comment type="similarity">
    <text evidence="2">Belongs to the bacterial PQQ dehydrogenase family.</text>
</comment>
<evidence type="ECO:0000256" key="4">
    <source>
        <dbReference type="SAM" id="MobiDB-lite"/>
    </source>
</evidence>
<dbReference type="InterPro" id="IPR002372">
    <property type="entry name" value="PQQ_rpt_dom"/>
</dbReference>
<evidence type="ECO:0000256" key="2">
    <source>
        <dbReference type="ARBA" id="ARBA00008156"/>
    </source>
</evidence>
<feature type="transmembrane region" description="Helical" evidence="5">
    <location>
        <begin position="91"/>
        <end position="109"/>
    </location>
</feature>
<dbReference type="InterPro" id="IPR018391">
    <property type="entry name" value="PQQ_b-propeller_rpt"/>
</dbReference>
<dbReference type="STRING" id="32040.SAMN04489710_12232"/>
<evidence type="ECO:0000256" key="1">
    <source>
        <dbReference type="ARBA" id="ARBA00001931"/>
    </source>
</evidence>
<dbReference type="Gene3D" id="2.140.10.10">
    <property type="entry name" value="Quinoprotein alcohol dehydrogenase-like superfamily"/>
    <property type="match status" value="3"/>
</dbReference>
<protein>
    <submittedName>
        <fullName evidence="7">Quinoprotein glucose dehydrogenase</fullName>
    </submittedName>
</protein>
<comment type="cofactor">
    <cofactor evidence="1">
        <name>pyrroloquinoline quinone</name>
        <dbReference type="ChEBI" id="CHEBI:58442"/>
    </cofactor>
</comment>
<feature type="domain" description="Pyrrolo-quinoline quinone repeat" evidence="6">
    <location>
        <begin position="200"/>
        <end position="306"/>
    </location>
</feature>
<evidence type="ECO:0000313" key="7">
    <source>
        <dbReference type="EMBL" id="SFE25671.1"/>
    </source>
</evidence>